<dbReference type="RefSeq" id="WP_114802344.1">
    <property type="nucleotide sequence ID" value="NZ_QQAV01000002.1"/>
</dbReference>
<feature type="binding site" description="covalent" evidence="6">
    <location>
        <position position="76"/>
    </location>
    <ligand>
        <name>heme c</name>
        <dbReference type="ChEBI" id="CHEBI:61717"/>
    </ligand>
</feature>
<dbReference type="PROSITE" id="PS51007">
    <property type="entry name" value="CYTC"/>
    <property type="match status" value="1"/>
</dbReference>
<evidence type="ECO:0000256" key="2">
    <source>
        <dbReference type="ARBA" id="ARBA00022617"/>
    </source>
</evidence>
<dbReference type="GO" id="GO:0020037">
    <property type="term" value="F:heme binding"/>
    <property type="evidence" value="ECO:0007669"/>
    <property type="project" value="InterPro"/>
</dbReference>
<feature type="binding site" description="covalent" evidence="6">
    <location>
        <position position="72"/>
    </location>
    <ligand>
        <name>heme c</name>
        <dbReference type="ChEBI" id="CHEBI:61717"/>
    </ligand>
</feature>
<reference evidence="9 10" key="1">
    <citation type="submission" date="2018-07" db="EMBL/GenBank/DDBJ databases">
        <title>Genomic Encyclopedia of Type Strains, Phase IV (KMG-IV): sequencing the most valuable type-strain genomes for metagenomic binning, comparative biology and taxonomic classification.</title>
        <authorList>
            <person name="Goeker M."/>
        </authorList>
    </citation>
    <scope>NUCLEOTIDE SEQUENCE [LARGE SCALE GENOMIC DNA]</scope>
    <source>
        <strain evidence="9 10">DSM 21352</strain>
    </source>
</reference>
<dbReference type="PRINTS" id="PR00606">
    <property type="entry name" value="CYTCHROMECID"/>
</dbReference>
<feature type="domain" description="Cytochrome c" evidence="8">
    <location>
        <begin position="58"/>
        <end position="143"/>
    </location>
</feature>
<keyword evidence="3 6" id="KW-0479">Metal-binding</keyword>
<dbReference type="STRING" id="433924.NS331_07260"/>
<dbReference type="SUPFAM" id="SSF46626">
    <property type="entry name" value="Cytochrome c"/>
    <property type="match status" value="1"/>
</dbReference>
<comment type="caution">
    <text evidence="9">The sequence shown here is derived from an EMBL/GenBank/DDBJ whole genome shotgun (WGS) entry which is preliminary data.</text>
</comment>
<evidence type="ECO:0000313" key="9">
    <source>
        <dbReference type="EMBL" id="RDI27205.1"/>
    </source>
</evidence>
<keyword evidence="10" id="KW-1185">Reference proteome</keyword>
<sequence>MGTTGRPGSTEDEAPPRRPRWLLLLLALFVAMSAVGMLATGWFILRGYVFKPPTAATGSMAAGYTLVQASDCMRCHLAERKAVGPGWQAIAARHADNPEAVTLLARKIREGSVGDWGRVIMPRHPQIGEADARLMAQWVLAQRPASR</sequence>
<dbReference type="Pfam" id="PF00034">
    <property type="entry name" value="Cytochrom_C"/>
    <property type="match status" value="1"/>
</dbReference>
<dbReference type="Proteomes" id="UP000255265">
    <property type="component" value="Unassembled WGS sequence"/>
</dbReference>
<protein>
    <submittedName>
        <fullName evidence="9">Cytochrome c551/c552</fullName>
    </submittedName>
</protein>
<keyword evidence="5 6" id="KW-0408">Iron</keyword>
<evidence type="ECO:0000256" key="3">
    <source>
        <dbReference type="ARBA" id="ARBA00022723"/>
    </source>
</evidence>
<evidence type="ECO:0000259" key="8">
    <source>
        <dbReference type="PROSITE" id="PS51007"/>
    </source>
</evidence>
<dbReference type="GO" id="GO:0005506">
    <property type="term" value="F:iron ion binding"/>
    <property type="evidence" value="ECO:0007669"/>
    <property type="project" value="InterPro"/>
</dbReference>
<keyword evidence="7" id="KW-1133">Transmembrane helix</keyword>
<proteinExistence type="predicted"/>
<dbReference type="InterPro" id="IPR009056">
    <property type="entry name" value="Cyt_c-like_dom"/>
</dbReference>
<dbReference type="AlphaFoldDB" id="A0A370FJM5"/>
<evidence type="ECO:0000256" key="4">
    <source>
        <dbReference type="ARBA" id="ARBA00022982"/>
    </source>
</evidence>
<keyword evidence="7" id="KW-0472">Membrane</keyword>
<feature type="transmembrane region" description="Helical" evidence="7">
    <location>
        <begin position="21"/>
        <end position="45"/>
    </location>
</feature>
<accession>A0A370FJM5</accession>
<feature type="binding site" description="covalent" evidence="6">
    <location>
        <position position="121"/>
    </location>
    <ligand>
        <name>heme c</name>
        <dbReference type="ChEBI" id="CHEBI:61717"/>
    </ligand>
</feature>
<dbReference type="GO" id="GO:0009055">
    <property type="term" value="F:electron transfer activity"/>
    <property type="evidence" value="ECO:0007669"/>
    <property type="project" value="InterPro"/>
</dbReference>
<gene>
    <name evidence="9" type="ORF">DFR41_102240</name>
</gene>
<comment type="PTM">
    <text evidence="6">Binds 1 heme c group covalently per subunit.</text>
</comment>
<dbReference type="OrthoDB" id="8593494at2"/>
<keyword evidence="4" id="KW-0249">Electron transport</keyword>
<keyword evidence="7" id="KW-0812">Transmembrane</keyword>
<evidence type="ECO:0000256" key="1">
    <source>
        <dbReference type="ARBA" id="ARBA00022448"/>
    </source>
</evidence>
<dbReference type="InterPro" id="IPR002324">
    <property type="entry name" value="Cyt_c_ID"/>
</dbReference>
<keyword evidence="1" id="KW-0813">Transport</keyword>
<evidence type="ECO:0000256" key="6">
    <source>
        <dbReference type="PIRSR" id="PIRSR602324-1"/>
    </source>
</evidence>
<dbReference type="InterPro" id="IPR036909">
    <property type="entry name" value="Cyt_c-like_dom_sf"/>
</dbReference>
<evidence type="ECO:0000256" key="7">
    <source>
        <dbReference type="SAM" id="Phobius"/>
    </source>
</evidence>
<keyword evidence="2 6" id="KW-0349">Heme</keyword>
<organism evidence="9 10">
    <name type="scientific">Pseudacidovorax intermedius</name>
    <dbReference type="NCBI Taxonomy" id="433924"/>
    <lineage>
        <taxon>Bacteria</taxon>
        <taxon>Pseudomonadati</taxon>
        <taxon>Pseudomonadota</taxon>
        <taxon>Betaproteobacteria</taxon>
        <taxon>Burkholderiales</taxon>
        <taxon>Comamonadaceae</taxon>
        <taxon>Pseudacidovorax</taxon>
    </lineage>
</organism>
<dbReference type="EMBL" id="QQAV01000002">
    <property type="protein sequence ID" value="RDI27205.1"/>
    <property type="molecule type" value="Genomic_DNA"/>
</dbReference>
<dbReference type="Gene3D" id="1.10.760.10">
    <property type="entry name" value="Cytochrome c-like domain"/>
    <property type="match status" value="1"/>
</dbReference>
<evidence type="ECO:0000313" key="10">
    <source>
        <dbReference type="Proteomes" id="UP000255265"/>
    </source>
</evidence>
<evidence type="ECO:0000256" key="5">
    <source>
        <dbReference type="ARBA" id="ARBA00023004"/>
    </source>
</evidence>
<name>A0A370FJM5_9BURK</name>